<dbReference type="Gene3D" id="1.10.1330.10">
    <property type="entry name" value="Dockerin domain"/>
    <property type="match status" value="1"/>
</dbReference>
<dbReference type="InterPro" id="IPR016134">
    <property type="entry name" value="Dockerin_dom"/>
</dbReference>
<protein>
    <recommendedName>
        <fullName evidence="1">Dockerin domain-containing protein</fullName>
    </recommendedName>
</protein>
<dbReference type="PROSITE" id="PS51766">
    <property type="entry name" value="DOCKERIN"/>
    <property type="match status" value="1"/>
</dbReference>
<proteinExistence type="predicted"/>
<dbReference type="CDD" id="cd14256">
    <property type="entry name" value="Dockerin_I"/>
    <property type="match status" value="1"/>
</dbReference>
<sequence length="250" mass="26814">MRFWWLGVVVGTLALLWALTSYAAGSLRGDVNDDGGVTPLDALLILQFDAGIIGALPDEISTGESVLLQGDVDGDGNVTPVDALMILQLDAGVIATLPDKPTPTPVPGGDRSLLPLPDGFTVNRSGCSRDGACISRGTVAFYAASTREAVVRETTAELVVMHETCHAHQHRTLLDAGLGAAFDKWATDTEEGQSYVEAAQQETGPWAIWALSVYIWTENFAGQCANYYLRPEALARNAPVTYEWMRGHLP</sequence>
<dbReference type="InterPro" id="IPR036439">
    <property type="entry name" value="Dockerin_dom_sf"/>
</dbReference>
<dbReference type="Proteomes" id="UP000178690">
    <property type="component" value="Unassembled WGS sequence"/>
</dbReference>
<accession>A0A1G2PL45</accession>
<feature type="domain" description="Dockerin" evidence="1">
    <location>
        <begin position="24"/>
        <end position="99"/>
    </location>
</feature>
<comment type="caution">
    <text evidence="2">The sequence shown here is derived from an EMBL/GenBank/DDBJ whole genome shotgun (WGS) entry which is preliminary data.</text>
</comment>
<dbReference type="InterPro" id="IPR002105">
    <property type="entry name" value="Dockerin_1_rpt"/>
</dbReference>
<evidence type="ECO:0000313" key="2">
    <source>
        <dbReference type="EMBL" id="OHA48371.1"/>
    </source>
</evidence>
<name>A0A1G2PL45_TERXR</name>
<dbReference type="AlphaFoldDB" id="A0A1G2PL45"/>
<evidence type="ECO:0000259" key="1">
    <source>
        <dbReference type="PROSITE" id="PS51766"/>
    </source>
</evidence>
<dbReference type="GO" id="GO:0000272">
    <property type="term" value="P:polysaccharide catabolic process"/>
    <property type="evidence" value="ECO:0007669"/>
    <property type="project" value="InterPro"/>
</dbReference>
<dbReference type="EMBL" id="MHST01000021">
    <property type="protein sequence ID" value="OHA48371.1"/>
    <property type="molecule type" value="Genomic_DNA"/>
</dbReference>
<gene>
    <name evidence="2" type="ORF">A2682_02970</name>
</gene>
<dbReference type="STRING" id="1802363.A2682_02970"/>
<evidence type="ECO:0000313" key="3">
    <source>
        <dbReference type="Proteomes" id="UP000178690"/>
    </source>
</evidence>
<organism evidence="2 3">
    <name type="scientific">Terrybacteria sp. (strain RIFCSPHIGHO2_01_FULL_58_15)</name>
    <dbReference type="NCBI Taxonomy" id="1802363"/>
    <lineage>
        <taxon>Bacteria</taxon>
        <taxon>Candidatus Terryibacteriota</taxon>
    </lineage>
</organism>
<dbReference type="Pfam" id="PF00404">
    <property type="entry name" value="Dockerin_1"/>
    <property type="match status" value="1"/>
</dbReference>
<reference evidence="2 3" key="1">
    <citation type="journal article" date="2016" name="Nat. Commun.">
        <title>Thousands of microbial genomes shed light on interconnected biogeochemical processes in an aquifer system.</title>
        <authorList>
            <person name="Anantharaman K."/>
            <person name="Brown C.T."/>
            <person name="Hug L.A."/>
            <person name="Sharon I."/>
            <person name="Castelle C.J."/>
            <person name="Probst A.J."/>
            <person name="Thomas B.C."/>
            <person name="Singh A."/>
            <person name="Wilkins M.J."/>
            <person name="Karaoz U."/>
            <person name="Brodie E.L."/>
            <person name="Williams K.H."/>
            <person name="Hubbard S.S."/>
            <person name="Banfield J.F."/>
        </authorList>
    </citation>
    <scope>NUCLEOTIDE SEQUENCE [LARGE SCALE GENOMIC DNA]</scope>
    <source>
        <strain evidence="3">RIFCSPHIGHO2_01_FULL_58_15</strain>
    </source>
</reference>
<dbReference type="GO" id="GO:0004553">
    <property type="term" value="F:hydrolase activity, hydrolyzing O-glycosyl compounds"/>
    <property type="evidence" value="ECO:0007669"/>
    <property type="project" value="InterPro"/>
</dbReference>
<dbReference type="SUPFAM" id="SSF63446">
    <property type="entry name" value="Type I dockerin domain"/>
    <property type="match status" value="1"/>
</dbReference>